<dbReference type="Proteomes" id="UP001415857">
    <property type="component" value="Unassembled WGS sequence"/>
</dbReference>
<keyword evidence="3" id="KW-1185">Reference proteome</keyword>
<accession>A0AAP0N5G2</accession>
<dbReference type="EMBL" id="JBBPBK010000048">
    <property type="protein sequence ID" value="KAK9266913.1"/>
    <property type="molecule type" value="Genomic_DNA"/>
</dbReference>
<gene>
    <name evidence="2" type="ORF">L1049_027172</name>
</gene>
<evidence type="ECO:0000313" key="2">
    <source>
        <dbReference type="EMBL" id="KAK9266913.1"/>
    </source>
</evidence>
<dbReference type="AlphaFoldDB" id="A0AAP0N5G2"/>
<dbReference type="PANTHER" id="PTHR35750">
    <property type="entry name" value="PHOSPHOLIPID HYDROPEROXIDE GLUTATHIONE PEROXIDASE"/>
    <property type="match status" value="1"/>
</dbReference>
<evidence type="ECO:0000256" key="1">
    <source>
        <dbReference type="SAM" id="MobiDB-lite"/>
    </source>
</evidence>
<dbReference type="PANTHER" id="PTHR35750:SF1">
    <property type="entry name" value="PHOSPHOLIPID HYDROPEROXIDE GLUTATHIONE PEROXIDASE"/>
    <property type="match status" value="1"/>
</dbReference>
<feature type="region of interest" description="Disordered" evidence="1">
    <location>
        <begin position="16"/>
        <end position="50"/>
    </location>
</feature>
<organism evidence="2 3">
    <name type="scientific">Liquidambar formosana</name>
    <name type="common">Formosan gum</name>
    <dbReference type="NCBI Taxonomy" id="63359"/>
    <lineage>
        <taxon>Eukaryota</taxon>
        <taxon>Viridiplantae</taxon>
        <taxon>Streptophyta</taxon>
        <taxon>Embryophyta</taxon>
        <taxon>Tracheophyta</taxon>
        <taxon>Spermatophyta</taxon>
        <taxon>Magnoliopsida</taxon>
        <taxon>eudicotyledons</taxon>
        <taxon>Gunneridae</taxon>
        <taxon>Pentapetalae</taxon>
        <taxon>Saxifragales</taxon>
        <taxon>Altingiaceae</taxon>
        <taxon>Liquidambar</taxon>
    </lineage>
</organism>
<evidence type="ECO:0000313" key="3">
    <source>
        <dbReference type="Proteomes" id="UP001415857"/>
    </source>
</evidence>
<reference evidence="2 3" key="1">
    <citation type="journal article" date="2024" name="Plant J.">
        <title>Genome sequences and population genomics reveal climatic adaptation and genomic divergence between two closely related sweetgum species.</title>
        <authorList>
            <person name="Xu W.Q."/>
            <person name="Ren C.Q."/>
            <person name="Zhang X.Y."/>
            <person name="Comes H.P."/>
            <person name="Liu X.H."/>
            <person name="Li Y.G."/>
            <person name="Kettle C.J."/>
            <person name="Jalonen R."/>
            <person name="Gaisberger H."/>
            <person name="Ma Y.Z."/>
            <person name="Qiu Y.X."/>
        </authorList>
    </citation>
    <scope>NUCLEOTIDE SEQUENCE [LARGE SCALE GENOMIC DNA]</scope>
    <source>
        <strain evidence="2">Hangzhou</strain>
    </source>
</reference>
<comment type="caution">
    <text evidence="2">The sequence shown here is derived from an EMBL/GenBank/DDBJ whole genome shotgun (WGS) entry which is preliminary data.</text>
</comment>
<proteinExistence type="predicted"/>
<protein>
    <submittedName>
        <fullName evidence="2">Uncharacterized protein</fullName>
    </submittedName>
</protein>
<name>A0AAP0N5G2_LIQFO</name>
<sequence>MGFLRKIAGLLGLAKDEAHEVKEEDEDDADDHHHHQNRVGREEIRGPRRGFSVPVQVPVERPQIGPVLIPCGHGEGGIQGLRWFAKRLRIDEDGDVADEFFNEVLPETSSSLEGQHKPLPKFEVKYSTRPAKVKKQAMSLDGKIQQYVEYQGRLQWV</sequence>